<dbReference type="SUPFAM" id="SSF109854">
    <property type="entry name" value="DinB/YfiT-like putative metalloenzymes"/>
    <property type="match status" value="1"/>
</dbReference>
<evidence type="ECO:0000313" key="2">
    <source>
        <dbReference type="EMBL" id="UOQ54817.1"/>
    </source>
</evidence>
<sequence length="177" mass="18933">MHPNNPLEVWLRGPLPEVPPLLQPVAHALLQAREELTALLLNFPADLLWQQPGGVASVGFHLQHLRGVLDRLLTYARGAALSPEQLEALRQEGQPASAADTAASLVAAFNEQVDKAMAQLIATPEATLTEVRTVGRAQLPSTVLGLLVHAAEHTMRHLGQLLVTARVLLAQAAAVSE</sequence>
<evidence type="ECO:0000259" key="1">
    <source>
        <dbReference type="Pfam" id="PF12867"/>
    </source>
</evidence>
<proteinExistence type="predicted"/>
<dbReference type="Gene3D" id="1.20.120.450">
    <property type="entry name" value="dinb family like domain"/>
    <property type="match status" value="1"/>
</dbReference>
<organism evidence="2 3">
    <name type="scientific">Hymenobacter cellulosivorans</name>
    <dbReference type="NCBI Taxonomy" id="2932249"/>
    <lineage>
        <taxon>Bacteria</taxon>
        <taxon>Pseudomonadati</taxon>
        <taxon>Bacteroidota</taxon>
        <taxon>Cytophagia</taxon>
        <taxon>Cytophagales</taxon>
        <taxon>Hymenobacteraceae</taxon>
        <taxon>Hymenobacter</taxon>
    </lineage>
</organism>
<dbReference type="InterPro" id="IPR024775">
    <property type="entry name" value="DinB-like"/>
</dbReference>
<keyword evidence="3" id="KW-1185">Reference proteome</keyword>
<feature type="domain" description="DinB-like" evidence="1">
    <location>
        <begin position="29"/>
        <end position="161"/>
    </location>
</feature>
<accession>A0ABY4FDR4</accession>
<dbReference type="Proteomes" id="UP000831785">
    <property type="component" value="Chromosome"/>
</dbReference>
<evidence type="ECO:0000313" key="3">
    <source>
        <dbReference type="Proteomes" id="UP000831785"/>
    </source>
</evidence>
<reference evidence="2 3" key="1">
    <citation type="submission" date="2022-04" db="EMBL/GenBank/DDBJ databases">
        <title>Hymenobacter sp. isolated from the air.</title>
        <authorList>
            <person name="Won M."/>
            <person name="Lee C.-M."/>
            <person name="Woen H.-Y."/>
            <person name="Kwon S.-W."/>
        </authorList>
    </citation>
    <scope>NUCLEOTIDE SEQUENCE [LARGE SCALE GENOMIC DNA]</scope>
    <source>
        <strain evidence="3">5116 S-27</strain>
    </source>
</reference>
<dbReference type="RefSeq" id="WP_244722370.1">
    <property type="nucleotide sequence ID" value="NZ_CP095049.1"/>
</dbReference>
<protein>
    <submittedName>
        <fullName evidence="2">DinB family protein</fullName>
    </submittedName>
</protein>
<name>A0ABY4FDR4_9BACT</name>
<gene>
    <name evidence="2" type="ORF">MUN80_08675</name>
</gene>
<dbReference type="Pfam" id="PF12867">
    <property type="entry name" value="DinB_2"/>
    <property type="match status" value="1"/>
</dbReference>
<dbReference type="InterPro" id="IPR034660">
    <property type="entry name" value="DinB/YfiT-like"/>
</dbReference>
<dbReference type="EMBL" id="CP095049">
    <property type="protein sequence ID" value="UOQ54817.1"/>
    <property type="molecule type" value="Genomic_DNA"/>
</dbReference>